<dbReference type="InterPro" id="IPR029058">
    <property type="entry name" value="AB_hydrolase_fold"/>
</dbReference>
<reference evidence="4 5" key="1">
    <citation type="journal article" date="2014" name="Appl. Environ. Microbiol.">
        <title>Elucidation of insertion elements encoded on plasmids and in vitro construction of shuttle vectors from the toxic cyanobacterium Planktothrix.</title>
        <authorList>
            <person name="Christiansen G."/>
            <person name="Goesmann A."/>
            <person name="Kurmayer R."/>
        </authorList>
    </citation>
    <scope>NUCLEOTIDE SEQUENCE [LARGE SCALE GENOMIC DNA]</scope>
    <source>
        <strain evidence="4 5">NIVA-CYA 126/8</strain>
    </source>
</reference>
<feature type="transmembrane region" description="Helical" evidence="2">
    <location>
        <begin position="143"/>
        <end position="164"/>
    </location>
</feature>
<proteinExistence type="predicted"/>
<feature type="compositionally biased region" description="Low complexity" evidence="1">
    <location>
        <begin position="290"/>
        <end position="299"/>
    </location>
</feature>
<sequence>MYQLFHHFRIQVSQGQIFWCEVGDGPAIIFLHGSWTDSSQWVPLMQYLSLDHHCFAPDTLGSGESRPFTKIHPSINLEVECLAEYIQTLKIEEVCLVGNGLGAWIATSYALKYPQVVKGLVVIAPEGITFKNYKKEWGWKRQLSAYFSPLFLFLKLIYPLGFLFGQGKKIQAWFSDRQILLEWPVASQLLYRRRWAEIQAEMLNQPLESLKLPTLVLQGDEDTATALNQSKTFSEIAPMTQYHIIEGGKPNLPLQMPEVIAQYIREFITHQVQFSEPPSPEILDQDQPQDEYPYQETAW</sequence>
<evidence type="ECO:0000256" key="2">
    <source>
        <dbReference type="SAM" id="Phobius"/>
    </source>
</evidence>
<evidence type="ECO:0000313" key="4">
    <source>
        <dbReference type="EMBL" id="KEI68502.1"/>
    </source>
</evidence>
<dbReference type="HOGENOM" id="CLU_020336_13_2_3"/>
<dbReference type="EMBL" id="CM002803">
    <property type="protein sequence ID" value="KEI68502.1"/>
    <property type="molecule type" value="Genomic_DNA"/>
</dbReference>
<dbReference type="EC" id="3.8.1.5" evidence="4"/>
<dbReference type="PRINTS" id="PR00111">
    <property type="entry name" value="ABHYDROLASE"/>
</dbReference>
<dbReference type="Pfam" id="PF00561">
    <property type="entry name" value="Abhydrolase_1"/>
    <property type="match status" value="1"/>
</dbReference>
<dbReference type="InterPro" id="IPR000073">
    <property type="entry name" value="AB_hydrolase_1"/>
</dbReference>
<protein>
    <submittedName>
        <fullName evidence="4">Alpha/beta fold family hydrolase</fullName>
        <ecNumber evidence="4">3.8.1.5</ecNumber>
    </submittedName>
</protein>
<feature type="region of interest" description="Disordered" evidence="1">
    <location>
        <begin position="276"/>
        <end position="299"/>
    </location>
</feature>
<dbReference type="SUPFAM" id="SSF53474">
    <property type="entry name" value="alpha/beta-Hydrolases"/>
    <property type="match status" value="1"/>
</dbReference>
<dbReference type="GeneID" id="77289855"/>
<name>A0A073CKP7_PLAA1</name>
<evidence type="ECO:0000313" key="5">
    <source>
        <dbReference type="Proteomes" id="UP000027395"/>
    </source>
</evidence>
<keyword evidence="5" id="KW-1185">Reference proteome</keyword>
<dbReference type="GO" id="GO:0018786">
    <property type="term" value="F:haloalkane dehalogenase activity"/>
    <property type="evidence" value="ECO:0007669"/>
    <property type="project" value="UniProtKB-EC"/>
</dbReference>
<gene>
    <name evidence="4" type="ORF">A19Y_3764</name>
</gene>
<keyword evidence="4" id="KW-0378">Hydrolase</keyword>
<dbReference type="InterPro" id="IPR050266">
    <property type="entry name" value="AB_hydrolase_sf"/>
</dbReference>
<feature type="domain" description="AB hydrolase-1" evidence="3">
    <location>
        <begin position="26"/>
        <end position="249"/>
    </location>
</feature>
<dbReference type="STRING" id="388467.A19Y_3764"/>
<evidence type="ECO:0000256" key="1">
    <source>
        <dbReference type="SAM" id="MobiDB-lite"/>
    </source>
</evidence>
<evidence type="ECO:0000259" key="3">
    <source>
        <dbReference type="Pfam" id="PF00561"/>
    </source>
</evidence>
<keyword evidence="2" id="KW-1133">Transmembrane helix</keyword>
<dbReference type="eggNOG" id="COG0596">
    <property type="taxonomic scope" value="Bacteria"/>
</dbReference>
<dbReference type="RefSeq" id="WP_042155948.1">
    <property type="nucleotide sequence ID" value="NZ_CM002803.1"/>
</dbReference>
<dbReference type="AlphaFoldDB" id="A0A073CKP7"/>
<organism evidence="4 5">
    <name type="scientific">Planktothrix agardhii (strain NIVA-CYA 126/8)</name>
    <dbReference type="NCBI Taxonomy" id="388467"/>
    <lineage>
        <taxon>Bacteria</taxon>
        <taxon>Bacillati</taxon>
        <taxon>Cyanobacteriota</taxon>
        <taxon>Cyanophyceae</taxon>
        <taxon>Oscillatoriophycideae</taxon>
        <taxon>Oscillatoriales</taxon>
        <taxon>Microcoleaceae</taxon>
        <taxon>Planktothrix</taxon>
    </lineage>
</organism>
<keyword evidence="2" id="KW-0812">Transmembrane</keyword>
<dbReference type="PANTHER" id="PTHR43798">
    <property type="entry name" value="MONOACYLGLYCEROL LIPASE"/>
    <property type="match status" value="1"/>
</dbReference>
<dbReference type="Proteomes" id="UP000027395">
    <property type="component" value="Chromosome"/>
</dbReference>
<dbReference type="Gene3D" id="3.40.50.1820">
    <property type="entry name" value="alpha/beta hydrolase"/>
    <property type="match status" value="1"/>
</dbReference>
<keyword evidence="2" id="KW-0472">Membrane</keyword>
<accession>A0A073CKP7</accession>